<reference evidence="2 3" key="1">
    <citation type="submission" date="2020-01" db="EMBL/GenBank/DDBJ databases">
        <title>Insect and environment-associated Actinomycetes.</title>
        <authorList>
            <person name="Currrie C."/>
            <person name="Chevrette M."/>
            <person name="Carlson C."/>
            <person name="Stubbendieck R."/>
            <person name="Wendt-Pienkowski E."/>
        </authorList>
    </citation>
    <scope>NUCLEOTIDE SEQUENCE [LARGE SCALE GENOMIC DNA]</scope>
    <source>
        <strain evidence="2 3">SID7903</strain>
    </source>
</reference>
<evidence type="ECO:0000313" key="3">
    <source>
        <dbReference type="Proteomes" id="UP000470951"/>
    </source>
</evidence>
<proteinExistence type="predicted"/>
<dbReference type="InterPro" id="IPR029058">
    <property type="entry name" value="AB_hydrolase_fold"/>
</dbReference>
<evidence type="ECO:0000259" key="1">
    <source>
        <dbReference type="Pfam" id="PF12697"/>
    </source>
</evidence>
<gene>
    <name evidence="2" type="ORF">G3I58_22935</name>
</gene>
<accession>A0A7K3RFE1</accession>
<dbReference type="Pfam" id="PF12697">
    <property type="entry name" value="Abhydrolase_6"/>
    <property type="match status" value="1"/>
</dbReference>
<feature type="domain" description="AB hydrolase-1" evidence="1">
    <location>
        <begin position="23"/>
        <end position="233"/>
    </location>
</feature>
<dbReference type="Gene3D" id="3.40.50.1820">
    <property type="entry name" value="alpha/beta hydrolase"/>
    <property type="match status" value="1"/>
</dbReference>
<dbReference type="GO" id="GO:0016787">
    <property type="term" value="F:hydrolase activity"/>
    <property type="evidence" value="ECO:0007669"/>
    <property type="project" value="UniProtKB-KW"/>
</dbReference>
<evidence type="ECO:0000313" key="2">
    <source>
        <dbReference type="EMBL" id="NEC00813.1"/>
    </source>
</evidence>
<organism evidence="2 3">
    <name type="scientific">Streptomyces anulatus</name>
    <name type="common">Streptomyces chrysomallus</name>
    <dbReference type="NCBI Taxonomy" id="1892"/>
    <lineage>
        <taxon>Bacteria</taxon>
        <taxon>Bacillati</taxon>
        <taxon>Actinomycetota</taxon>
        <taxon>Actinomycetes</taxon>
        <taxon>Kitasatosporales</taxon>
        <taxon>Streptomycetaceae</taxon>
        <taxon>Streptomyces</taxon>
    </lineage>
</organism>
<dbReference type="InterPro" id="IPR000073">
    <property type="entry name" value="AB_hydrolase_1"/>
</dbReference>
<dbReference type="EMBL" id="JAAGMS010000255">
    <property type="protein sequence ID" value="NEC00813.1"/>
    <property type="molecule type" value="Genomic_DNA"/>
</dbReference>
<dbReference type="Proteomes" id="UP000470951">
    <property type="component" value="Unassembled WGS sequence"/>
</dbReference>
<comment type="caution">
    <text evidence="2">The sequence shown here is derived from an EMBL/GenBank/DDBJ whole genome shotgun (WGS) entry which is preliminary data.</text>
</comment>
<sequence length="267" mass="27579">MDRILSADGTPIAYRRQGDGPPLVLVGGALSSSAADAPLAALLAPRFTVLTYDRRGRGASGEAGRCSVAREVEDLAAVVGAAGPGASVFGMSSGGALALEAVAAGLPVELLAVYEPPYTPGASGLLFKARCTARLHRLLAAGDRGGAVELFLSMTGVAEETAARMRRTPMWAELEAMAHTLAYDDALLGDGAVPVERFAAVAARTLVICGGFSSAPARAATRTLAEALPRGRHRTLTGQMREVAPQVIAPVLADFFAKDVYAYRQAS</sequence>
<dbReference type="AlphaFoldDB" id="A0A7K3RFE1"/>
<name>A0A7K3RFE1_STRAQ</name>
<dbReference type="SUPFAM" id="SSF53474">
    <property type="entry name" value="alpha/beta-Hydrolases"/>
    <property type="match status" value="1"/>
</dbReference>
<protein>
    <submittedName>
        <fullName evidence="2">Alpha/beta hydrolase</fullName>
    </submittedName>
</protein>
<dbReference type="RefSeq" id="WP_164269914.1">
    <property type="nucleotide sequence ID" value="NZ_JAAGLK010000271.1"/>
</dbReference>
<keyword evidence="2" id="KW-0378">Hydrolase</keyword>